<protein>
    <recommendedName>
        <fullName evidence="3">IrrE N-terminal-like domain-containing protein</fullName>
    </recommendedName>
</protein>
<dbReference type="Proteomes" id="UP000281955">
    <property type="component" value="Unassembled WGS sequence"/>
</dbReference>
<name>A0A420XUY4_9ACTN</name>
<organism evidence="1 2">
    <name type="scientific">Motilibacter peucedani</name>
    <dbReference type="NCBI Taxonomy" id="598650"/>
    <lineage>
        <taxon>Bacteria</taxon>
        <taxon>Bacillati</taxon>
        <taxon>Actinomycetota</taxon>
        <taxon>Actinomycetes</taxon>
        <taxon>Motilibacterales</taxon>
        <taxon>Motilibacteraceae</taxon>
        <taxon>Motilibacter</taxon>
    </lineage>
</organism>
<evidence type="ECO:0008006" key="3">
    <source>
        <dbReference type="Google" id="ProtNLM"/>
    </source>
</evidence>
<proteinExistence type="predicted"/>
<accession>A0A420XUY4</accession>
<dbReference type="InParanoid" id="A0A420XUY4"/>
<evidence type="ECO:0000313" key="2">
    <source>
        <dbReference type="Proteomes" id="UP000281955"/>
    </source>
</evidence>
<sequence length="159" mass="17326">MSWKVRRRCEARLRGLQLPADAMSMPDVVAHLERARGRQIELRPFHMPDGGPSGVWLPSSQADYVFYEAATSARHQAQIIGHELGHMAAGHTPAVHQALGRLPSLFLAGGAADLMLLRDEYESAEEDEAETMADALLARIERAAAVAGDDAFLGALRRS</sequence>
<dbReference type="EMBL" id="RBWV01000003">
    <property type="protein sequence ID" value="RKS80638.1"/>
    <property type="molecule type" value="Genomic_DNA"/>
</dbReference>
<comment type="caution">
    <text evidence="1">The sequence shown here is derived from an EMBL/GenBank/DDBJ whole genome shotgun (WGS) entry which is preliminary data.</text>
</comment>
<gene>
    <name evidence="1" type="ORF">CLV35_0227</name>
</gene>
<evidence type="ECO:0000313" key="1">
    <source>
        <dbReference type="EMBL" id="RKS80638.1"/>
    </source>
</evidence>
<reference evidence="1 2" key="1">
    <citation type="submission" date="2018-10" db="EMBL/GenBank/DDBJ databases">
        <title>Genomic Encyclopedia of Archaeal and Bacterial Type Strains, Phase II (KMG-II): from individual species to whole genera.</title>
        <authorList>
            <person name="Goeker M."/>
        </authorList>
    </citation>
    <scope>NUCLEOTIDE SEQUENCE [LARGE SCALE GENOMIC DNA]</scope>
    <source>
        <strain evidence="1 2">RP-AC37</strain>
    </source>
</reference>
<dbReference type="AlphaFoldDB" id="A0A420XUY4"/>
<keyword evidence="2" id="KW-1185">Reference proteome</keyword>